<evidence type="ECO:0000313" key="7">
    <source>
        <dbReference type="Proteomes" id="UP000316726"/>
    </source>
</evidence>
<sequence>MVCCIDKFCCEWILRVLNLIAALAGLFLLGCGLYLEFGGATSSSELLEFLKLHDIQEVFRVAARYPIWMIVLGAVIFVVALVSVFCTGASCSNCYYCVYSPVLMLCSAAIIFGAVILHLAAKTTASSDFQEIKILGYDLNERLVLLWAQGVMEDTQTMCELQEVVQCSGFYDGQCLVPPTNFTEVQVITGCPAQRELHKATGSLQTPSTITNQTMEAISEEVGYNVGKCLYYETSNVEFGCLRTLAEILYQVGNVLFIPGLVIGGYCFVLSLVASYLTCCTLCGKV</sequence>
<dbReference type="AlphaFoldDB" id="A0A5B8MSW5"/>
<keyword evidence="4 5" id="KW-0472">Membrane</keyword>
<keyword evidence="7" id="KW-1185">Reference proteome</keyword>
<feature type="transmembrane region" description="Helical" evidence="5">
    <location>
        <begin position="12"/>
        <end position="35"/>
    </location>
</feature>
<proteinExistence type="predicted"/>
<evidence type="ECO:0000313" key="6">
    <source>
        <dbReference type="EMBL" id="QDZ23441.1"/>
    </source>
</evidence>
<evidence type="ECO:0000256" key="1">
    <source>
        <dbReference type="ARBA" id="ARBA00004141"/>
    </source>
</evidence>
<feature type="transmembrane region" description="Helical" evidence="5">
    <location>
        <begin position="67"/>
        <end position="86"/>
    </location>
</feature>
<protein>
    <recommendedName>
        <fullName evidence="8">Tetraspanin</fullName>
    </recommendedName>
</protein>
<dbReference type="Pfam" id="PF00335">
    <property type="entry name" value="Tetraspanin"/>
    <property type="match status" value="1"/>
</dbReference>
<evidence type="ECO:0000256" key="2">
    <source>
        <dbReference type="ARBA" id="ARBA00022692"/>
    </source>
</evidence>
<accession>A0A5B8MSW5</accession>
<name>A0A5B8MSW5_9CHLO</name>
<evidence type="ECO:0008006" key="8">
    <source>
        <dbReference type="Google" id="ProtNLM"/>
    </source>
</evidence>
<reference evidence="6 7" key="1">
    <citation type="submission" date="2018-07" db="EMBL/GenBank/DDBJ databases">
        <title>The complete nuclear genome of the prasinophyte Chloropicon primus (CCMP1205).</title>
        <authorList>
            <person name="Pombert J.-F."/>
            <person name="Otis C."/>
            <person name="Turmel M."/>
            <person name="Lemieux C."/>
        </authorList>
    </citation>
    <scope>NUCLEOTIDE SEQUENCE [LARGE SCALE GENOMIC DNA]</scope>
    <source>
        <strain evidence="6 7">CCMP1205</strain>
    </source>
</reference>
<dbReference type="InterPro" id="IPR018499">
    <property type="entry name" value="Tetraspanin/Peripherin"/>
</dbReference>
<evidence type="ECO:0000256" key="3">
    <source>
        <dbReference type="ARBA" id="ARBA00022989"/>
    </source>
</evidence>
<keyword evidence="2 5" id="KW-0812">Transmembrane</keyword>
<evidence type="ECO:0000256" key="5">
    <source>
        <dbReference type="SAM" id="Phobius"/>
    </source>
</evidence>
<dbReference type="GO" id="GO:0016020">
    <property type="term" value="C:membrane"/>
    <property type="evidence" value="ECO:0007669"/>
    <property type="project" value="UniProtKB-SubCell"/>
</dbReference>
<dbReference type="PROSITE" id="PS51257">
    <property type="entry name" value="PROKAR_LIPOPROTEIN"/>
    <property type="match status" value="1"/>
</dbReference>
<keyword evidence="3 5" id="KW-1133">Transmembrane helix</keyword>
<comment type="subcellular location">
    <subcellularLocation>
        <location evidence="1">Membrane</location>
        <topology evidence="1">Multi-pass membrane protein</topology>
    </subcellularLocation>
</comment>
<organism evidence="6 7">
    <name type="scientific">Chloropicon primus</name>
    <dbReference type="NCBI Taxonomy" id="1764295"/>
    <lineage>
        <taxon>Eukaryota</taxon>
        <taxon>Viridiplantae</taxon>
        <taxon>Chlorophyta</taxon>
        <taxon>Chloropicophyceae</taxon>
        <taxon>Chloropicales</taxon>
        <taxon>Chloropicaceae</taxon>
        <taxon>Chloropicon</taxon>
    </lineage>
</organism>
<dbReference type="Proteomes" id="UP000316726">
    <property type="component" value="Chromosome 10"/>
</dbReference>
<evidence type="ECO:0000256" key="4">
    <source>
        <dbReference type="ARBA" id="ARBA00023136"/>
    </source>
</evidence>
<feature type="transmembrane region" description="Helical" evidence="5">
    <location>
        <begin position="98"/>
        <end position="121"/>
    </location>
</feature>
<gene>
    <name evidence="6" type="ORF">A3770_10p59590</name>
</gene>
<dbReference type="EMBL" id="CP031043">
    <property type="protein sequence ID" value="QDZ23441.1"/>
    <property type="molecule type" value="Genomic_DNA"/>
</dbReference>